<dbReference type="Proteomes" id="UP000183952">
    <property type="component" value="Unassembled WGS sequence"/>
</dbReference>
<dbReference type="SUPFAM" id="SSF48452">
    <property type="entry name" value="TPR-like"/>
    <property type="match status" value="1"/>
</dbReference>
<feature type="domain" description="HTH cro/C1-type" evidence="2">
    <location>
        <begin position="9"/>
        <end position="63"/>
    </location>
</feature>
<proteinExistence type="predicted"/>
<dbReference type="SMART" id="SM00530">
    <property type="entry name" value="HTH_XRE"/>
    <property type="match status" value="1"/>
</dbReference>
<dbReference type="Gene3D" id="1.10.260.40">
    <property type="entry name" value="lambda repressor-like DNA-binding domains"/>
    <property type="match status" value="1"/>
</dbReference>
<dbReference type="OrthoDB" id="9812495at2"/>
<evidence type="ECO:0000313" key="4">
    <source>
        <dbReference type="Proteomes" id="UP000183952"/>
    </source>
</evidence>
<evidence type="ECO:0000259" key="2">
    <source>
        <dbReference type="PROSITE" id="PS50943"/>
    </source>
</evidence>
<keyword evidence="4" id="KW-1185">Reference proteome</keyword>
<sequence>MEMKLGDRIANLRKAKGMTQEQLANSVGVSPPAVSKWETDSSYPDIALLCPLARALDTNVDTLLHFEETLTSEQIAAYMKEIMDYATNGDLKSAEDLLQKLLHTYPSSIELKYNAHNALCAFNMFFPKESEEKLTQWEREKEVLLNYVHLAGNSPYWQYAVSGLASLAIAKDDIAKAEPLLKELPDHNIDTTMLWSQIYLKRGEPEKALESTQKKLYTLVRQTQLCLVSMMNKEILPDNEKMMEICKIYRQIEDIFGIGGGLSEGFFVEAYERLGDSDKQKESLLKMMKDANKPLLMPNPVLFSPAIKIKDEQPRISMLLRKMLLRGLSEDKSMDEFQENPEVQRAIQELKQSIEEDKI</sequence>
<dbReference type="EMBL" id="FRAD01000004">
    <property type="protein sequence ID" value="SHJ58747.1"/>
    <property type="molecule type" value="Genomic_DNA"/>
</dbReference>
<reference evidence="3 4" key="1">
    <citation type="submission" date="2016-11" db="EMBL/GenBank/DDBJ databases">
        <authorList>
            <person name="Jaros S."/>
            <person name="Januszkiewicz K."/>
            <person name="Wedrychowicz H."/>
        </authorList>
    </citation>
    <scope>NUCLEOTIDE SEQUENCE [LARGE SCALE GENOMIC DNA]</scope>
    <source>
        <strain evidence="3 4">DSM 3090</strain>
    </source>
</reference>
<dbReference type="STRING" id="1121331.SAMN02745248_00483"/>
<dbReference type="InterPro" id="IPR001387">
    <property type="entry name" value="Cro/C1-type_HTH"/>
</dbReference>
<dbReference type="GO" id="GO:0003677">
    <property type="term" value="F:DNA binding"/>
    <property type="evidence" value="ECO:0007669"/>
    <property type="project" value="UniProtKB-KW"/>
</dbReference>
<dbReference type="InterPro" id="IPR011990">
    <property type="entry name" value="TPR-like_helical_dom_sf"/>
</dbReference>
<name>A0A1M6KIG4_9CLOT</name>
<dbReference type="AlphaFoldDB" id="A0A1M6KIG4"/>
<dbReference type="CDD" id="cd00093">
    <property type="entry name" value="HTH_XRE"/>
    <property type="match status" value="1"/>
</dbReference>
<accession>A0A1M6KIG4</accession>
<gene>
    <name evidence="3" type="ORF">SAMN02745248_00483</name>
</gene>
<dbReference type="RefSeq" id="WP_072901909.1">
    <property type="nucleotide sequence ID" value="NZ_FRAD01000004.1"/>
</dbReference>
<keyword evidence="1 3" id="KW-0238">DNA-binding</keyword>
<dbReference type="InterPro" id="IPR010982">
    <property type="entry name" value="Lambda_DNA-bd_dom_sf"/>
</dbReference>
<dbReference type="Pfam" id="PF01381">
    <property type="entry name" value="HTH_3"/>
    <property type="match status" value="1"/>
</dbReference>
<organism evidence="3 4">
    <name type="scientific">Hathewaya proteolytica DSM 3090</name>
    <dbReference type="NCBI Taxonomy" id="1121331"/>
    <lineage>
        <taxon>Bacteria</taxon>
        <taxon>Bacillati</taxon>
        <taxon>Bacillota</taxon>
        <taxon>Clostridia</taxon>
        <taxon>Eubacteriales</taxon>
        <taxon>Clostridiaceae</taxon>
        <taxon>Hathewaya</taxon>
    </lineage>
</organism>
<dbReference type="PANTHER" id="PTHR46558">
    <property type="entry name" value="TRACRIPTIONAL REGULATORY PROTEIN-RELATED-RELATED"/>
    <property type="match status" value="1"/>
</dbReference>
<dbReference type="Gene3D" id="1.25.40.10">
    <property type="entry name" value="Tetratricopeptide repeat domain"/>
    <property type="match status" value="1"/>
</dbReference>
<evidence type="ECO:0000313" key="3">
    <source>
        <dbReference type="EMBL" id="SHJ58747.1"/>
    </source>
</evidence>
<evidence type="ECO:0000256" key="1">
    <source>
        <dbReference type="ARBA" id="ARBA00023125"/>
    </source>
</evidence>
<dbReference type="PROSITE" id="PS50943">
    <property type="entry name" value="HTH_CROC1"/>
    <property type="match status" value="1"/>
</dbReference>
<protein>
    <submittedName>
        <fullName evidence="3">DNA-binding transcriptional regulator, XRE-family HTH domain</fullName>
    </submittedName>
</protein>
<dbReference type="SUPFAM" id="SSF47413">
    <property type="entry name" value="lambda repressor-like DNA-binding domains"/>
    <property type="match status" value="1"/>
</dbReference>
<dbReference type="PANTHER" id="PTHR46558:SF11">
    <property type="entry name" value="HTH-TYPE TRANSCRIPTIONAL REGULATOR XRE"/>
    <property type="match status" value="1"/>
</dbReference>